<reference evidence="1" key="1">
    <citation type="submission" date="2018-02" db="EMBL/GenBank/DDBJ databases">
        <title>Rhizophora mucronata_Transcriptome.</title>
        <authorList>
            <person name="Meera S.P."/>
            <person name="Sreeshan A."/>
            <person name="Augustine A."/>
        </authorList>
    </citation>
    <scope>NUCLEOTIDE SEQUENCE</scope>
    <source>
        <tissue evidence="1">Leaf</tissue>
    </source>
</reference>
<sequence length="32" mass="3998">MFLPENYYDQVKLRNGGKKSKWFVKIIRYVYI</sequence>
<accession>A0A2P2QR24</accession>
<protein>
    <submittedName>
        <fullName evidence="1">Uncharacterized protein</fullName>
    </submittedName>
</protein>
<name>A0A2P2QR24_RHIMU</name>
<dbReference type="EMBL" id="GGEC01088901">
    <property type="protein sequence ID" value="MBX69385.1"/>
    <property type="molecule type" value="Transcribed_RNA"/>
</dbReference>
<organism evidence="1">
    <name type="scientific">Rhizophora mucronata</name>
    <name type="common">Asiatic mangrove</name>
    <dbReference type="NCBI Taxonomy" id="61149"/>
    <lineage>
        <taxon>Eukaryota</taxon>
        <taxon>Viridiplantae</taxon>
        <taxon>Streptophyta</taxon>
        <taxon>Embryophyta</taxon>
        <taxon>Tracheophyta</taxon>
        <taxon>Spermatophyta</taxon>
        <taxon>Magnoliopsida</taxon>
        <taxon>eudicotyledons</taxon>
        <taxon>Gunneridae</taxon>
        <taxon>Pentapetalae</taxon>
        <taxon>rosids</taxon>
        <taxon>fabids</taxon>
        <taxon>Malpighiales</taxon>
        <taxon>Rhizophoraceae</taxon>
        <taxon>Rhizophora</taxon>
    </lineage>
</organism>
<proteinExistence type="predicted"/>
<evidence type="ECO:0000313" key="1">
    <source>
        <dbReference type="EMBL" id="MBX69385.1"/>
    </source>
</evidence>
<dbReference type="AlphaFoldDB" id="A0A2P2QR24"/>